<dbReference type="InterPro" id="IPR003961">
    <property type="entry name" value="FN3_dom"/>
</dbReference>
<dbReference type="SUPFAM" id="SSF49265">
    <property type="entry name" value="Fibronectin type III"/>
    <property type="match status" value="1"/>
</dbReference>
<comment type="caution">
    <text evidence="1">The sequence shown here is derived from an EMBL/GenBank/DDBJ whole genome shotgun (WGS) entry which is preliminary data.</text>
</comment>
<proteinExistence type="predicted"/>
<name>A0A6S7I8M2_PARCT</name>
<accession>A0A6S7I8M2</accession>
<dbReference type="PANTHER" id="PTHR16897:SF2">
    <property type="entry name" value="OS03G0226600 PROTEIN"/>
    <property type="match status" value="1"/>
</dbReference>
<organism evidence="1 2">
    <name type="scientific">Paramuricea clavata</name>
    <name type="common">Red gorgonian</name>
    <name type="synonym">Violescent sea-whip</name>
    <dbReference type="NCBI Taxonomy" id="317549"/>
    <lineage>
        <taxon>Eukaryota</taxon>
        <taxon>Metazoa</taxon>
        <taxon>Cnidaria</taxon>
        <taxon>Anthozoa</taxon>
        <taxon>Octocorallia</taxon>
        <taxon>Malacalcyonacea</taxon>
        <taxon>Plexauridae</taxon>
        <taxon>Paramuricea</taxon>
    </lineage>
</organism>
<evidence type="ECO:0000313" key="1">
    <source>
        <dbReference type="EMBL" id="CAB4013547.1"/>
    </source>
</evidence>
<keyword evidence="2" id="KW-1185">Reference proteome</keyword>
<dbReference type="OrthoDB" id="5983081at2759"/>
<evidence type="ECO:0000313" key="2">
    <source>
        <dbReference type="Proteomes" id="UP001152795"/>
    </source>
</evidence>
<dbReference type="PROSITE" id="PS50853">
    <property type="entry name" value="FN3"/>
    <property type="match status" value="1"/>
</dbReference>
<dbReference type="AlphaFoldDB" id="A0A6S7I8M2"/>
<sequence length="766" mass="82855">MTSYVHDGLGSRDLEYDVIGETLGASWGAFYGDSKDPVIGYEWAVGTLGAPEGIMDYTEVGLDTRVSKSLSDSDIELEPGVRYYVTVRATSLSGRASNKSSNGFIVDKTAPAKGVVTVAHNILNQTANEVDYTLTWDGFKDLESEIRGYEFCLGYIKDVCSTAPTNTGLILQGTVQHFTPADLSTPFYGIVIATNKAGLKTTVSSDAIKTDFTPPIAGTVIDGVGKDLDYINDSVALVTTWSGFTDPQSGIEKCRLTIIEEGPTGPFLVLRSTVIKANGSIPHKFILIPGIKYVATVECRNPDGFKTSVSSNGVTCDKTPPITGKIFHGTDRNSDIRYQSSTNALSVHWSPGSDPQSGVKEYLVAVGTGPDRDDVRGFATVDMATDVQIVNLTMNSGSTYYATLEVVNNAGLRSSVSSSGVRVDATPPIISKVNLQSSDTVPGFIGPGDYLNGNWNTYDDESDIDFTEYCIGTTTGGCQVEDMRRMPENQTRVTCSECKVKHKHTYFMTIRVWNKAGLFNLATTEGVTVDLTPPTGGEVVLNPPYMPCLETCSLRATVSGFIDEESGIKDCEFIVKTSNGTIVTPAQTTTSQDHILAANLTLTHGESYNIVVACLNSLDVRSMEVDSSPVRIDNTPPEKGLVIISPDSNHDIRHQHTGCHFLNTTLRVYWTGFHDDESNIAGFRVAIGRAPLGADIIPYKDLKIDSEAKFELSQQYGLSQGDTIFVTVEATNRAGLITKVSSQPTRLLSDTDNNLLNQQDFLCVNL</sequence>
<protein>
    <submittedName>
        <fullName evidence="1">Versican core</fullName>
    </submittedName>
</protein>
<gene>
    <name evidence="1" type="ORF">PACLA_8A038495</name>
</gene>
<dbReference type="EMBL" id="CACRXK020007921">
    <property type="protein sequence ID" value="CAB4013547.1"/>
    <property type="molecule type" value="Genomic_DNA"/>
</dbReference>
<dbReference type="Proteomes" id="UP001152795">
    <property type="component" value="Unassembled WGS sequence"/>
</dbReference>
<dbReference type="PANTHER" id="PTHR16897">
    <property type="entry name" value="OS10G0105400 PROTEIN"/>
    <property type="match status" value="1"/>
</dbReference>
<reference evidence="1" key="1">
    <citation type="submission" date="2020-04" db="EMBL/GenBank/DDBJ databases">
        <authorList>
            <person name="Alioto T."/>
            <person name="Alioto T."/>
            <person name="Gomez Garrido J."/>
        </authorList>
    </citation>
    <scope>NUCLEOTIDE SEQUENCE</scope>
    <source>
        <strain evidence="1">A484AB</strain>
    </source>
</reference>
<dbReference type="InterPro" id="IPR036116">
    <property type="entry name" value="FN3_sf"/>
</dbReference>